<feature type="chain" id="PRO_5021238429" evidence="3">
    <location>
        <begin position="20"/>
        <end position="439"/>
    </location>
</feature>
<dbReference type="Pfam" id="PF02321">
    <property type="entry name" value="OEP"/>
    <property type="match status" value="1"/>
</dbReference>
<gene>
    <name evidence="4" type="ORF">E4634_17860</name>
</gene>
<keyword evidence="3" id="KW-0732">Signal</keyword>
<dbReference type="Gene3D" id="1.20.1600.10">
    <property type="entry name" value="Outer membrane efflux proteins (OEP)"/>
    <property type="match status" value="1"/>
</dbReference>
<name>A0A4Z0LW82_9GAMM</name>
<dbReference type="Proteomes" id="UP000298050">
    <property type="component" value="Unassembled WGS sequence"/>
</dbReference>
<dbReference type="PANTHER" id="PTHR30203:SF24">
    <property type="entry name" value="BLR4935 PROTEIN"/>
    <property type="match status" value="1"/>
</dbReference>
<comment type="caution">
    <text evidence="4">The sequence shown here is derived from an EMBL/GenBank/DDBJ whole genome shotgun (WGS) entry which is preliminary data.</text>
</comment>
<organism evidence="4 5">
    <name type="scientific">Mangrovimicrobium sediminis</name>
    <dbReference type="NCBI Taxonomy" id="2562682"/>
    <lineage>
        <taxon>Bacteria</taxon>
        <taxon>Pseudomonadati</taxon>
        <taxon>Pseudomonadota</taxon>
        <taxon>Gammaproteobacteria</taxon>
        <taxon>Cellvibrionales</taxon>
        <taxon>Halieaceae</taxon>
        <taxon>Mangrovimicrobium</taxon>
    </lineage>
</organism>
<evidence type="ECO:0000313" key="5">
    <source>
        <dbReference type="Proteomes" id="UP000298050"/>
    </source>
</evidence>
<keyword evidence="2" id="KW-0175">Coiled coil</keyword>
<dbReference type="PANTHER" id="PTHR30203">
    <property type="entry name" value="OUTER MEMBRANE CATION EFFLUX PROTEIN"/>
    <property type="match status" value="1"/>
</dbReference>
<dbReference type="AlphaFoldDB" id="A0A4Z0LW82"/>
<sequence>MKKFLVLALLCLQGVAVQARDNPAALTLASAVAAATAGDPWLAGSEFREQALADEAVAAASLPDPRLSLAAGNFPTDTWDINQEAMTQLSVGVSQMFPRGDSLALQRQQKEQLSTQEPLLRRDRSARIAAQVARLWLSVYRAQEAIHLIEQDRVLFEYLVDAARASYTSAMGHTRQQDLVRARLELTRLEDRLAALRLEQEAGQRQLAQWIGPAALQPLAQGMPPLETALSREALRVATASEQQAYTLLQQHPALAAMDRRIEATTTGVDLARQSYKPEWGINATYGYRDDDTFGEDRADLFSVGVTVDLPLFTGNRQDRQVGAAVARAEALKTERQLLVRRLVADLRAGVARLQRLDERSELYAGQLLPQMAQQAEAALSAYNNDDGDFAEAVRARIAELDAKIESLSLAVERGRAIADINYLLAGNASAADQEGEAQ</sequence>
<dbReference type="RefSeq" id="WP_135446035.1">
    <property type="nucleotide sequence ID" value="NZ_SRLE01000013.1"/>
</dbReference>
<dbReference type="OrthoDB" id="5607838at2"/>
<dbReference type="InterPro" id="IPR010131">
    <property type="entry name" value="MdtP/NodT-like"/>
</dbReference>
<keyword evidence="5" id="KW-1185">Reference proteome</keyword>
<dbReference type="InterPro" id="IPR003423">
    <property type="entry name" value="OMP_efflux"/>
</dbReference>
<dbReference type="EMBL" id="SRLE01000013">
    <property type="protein sequence ID" value="TGD71519.1"/>
    <property type="molecule type" value="Genomic_DNA"/>
</dbReference>
<evidence type="ECO:0000256" key="2">
    <source>
        <dbReference type="SAM" id="Coils"/>
    </source>
</evidence>
<evidence type="ECO:0000256" key="3">
    <source>
        <dbReference type="SAM" id="SignalP"/>
    </source>
</evidence>
<accession>A0A4Z0LW82</accession>
<dbReference type="SUPFAM" id="SSF56954">
    <property type="entry name" value="Outer membrane efflux proteins (OEP)"/>
    <property type="match status" value="1"/>
</dbReference>
<evidence type="ECO:0000313" key="4">
    <source>
        <dbReference type="EMBL" id="TGD71519.1"/>
    </source>
</evidence>
<dbReference type="GO" id="GO:0015562">
    <property type="term" value="F:efflux transmembrane transporter activity"/>
    <property type="evidence" value="ECO:0007669"/>
    <property type="project" value="InterPro"/>
</dbReference>
<proteinExistence type="inferred from homology"/>
<protein>
    <submittedName>
        <fullName evidence="4">Transporter</fullName>
    </submittedName>
</protein>
<comment type="similarity">
    <text evidence="1">Belongs to the outer membrane factor (OMF) (TC 1.B.17) family.</text>
</comment>
<evidence type="ECO:0000256" key="1">
    <source>
        <dbReference type="ARBA" id="ARBA00007613"/>
    </source>
</evidence>
<reference evidence="4 5" key="1">
    <citation type="submission" date="2019-04" db="EMBL/GenBank/DDBJ databases">
        <title>Taxonomy of novel Haliea sp. from mangrove soil of West Coast of India.</title>
        <authorList>
            <person name="Verma A."/>
            <person name="Kumar P."/>
            <person name="Krishnamurthi S."/>
        </authorList>
    </citation>
    <scope>NUCLEOTIDE SEQUENCE [LARGE SCALE GENOMIC DNA]</scope>
    <source>
        <strain evidence="4 5">SAOS-164</strain>
    </source>
</reference>
<feature type="signal peptide" evidence="3">
    <location>
        <begin position="1"/>
        <end position="19"/>
    </location>
</feature>
<feature type="coiled-coil region" evidence="2">
    <location>
        <begin position="179"/>
        <end position="206"/>
    </location>
</feature>